<dbReference type="Gene3D" id="2.10.70.10">
    <property type="entry name" value="Complement Module, domain 1"/>
    <property type="match status" value="1"/>
</dbReference>
<feature type="domain" description="Antistasin-like" evidence="5">
    <location>
        <begin position="306"/>
        <end position="332"/>
    </location>
</feature>
<dbReference type="GeneID" id="105271303"/>
<dbReference type="Pfam" id="PF00093">
    <property type="entry name" value="VWC"/>
    <property type="match status" value="1"/>
</dbReference>
<evidence type="ECO:0000259" key="4">
    <source>
        <dbReference type="PROSITE" id="PS50184"/>
    </source>
</evidence>
<evidence type="ECO:0000313" key="6">
    <source>
        <dbReference type="Proteomes" id="UP000694866"/>
    </source>
</evidence>
<dbReference type="OrthoDB" id="5976811at2759"/>
<dbReference type="CTD" id="40288"/>
<dbReference type="InterPro" id="IPR001007">
    <property type="entry name" value="VWF_dom"/>
</dbReference>
<dbReference type="PANTHER" id="PTHR46439:SF1">
    <property type="entry name" value="CYSTEINE-RICH MOTOR NEURON 1 PROTEIN"/>
    <property type="match status" value="1"/>
</dbReference>
<evidence type="ECO:0000256" key="2">
    <source>
        <dbReference type="ARBA" id="ARBA00022737"/>
    </source>
</evidence>
<dbReference type="KEGG" id="fas:105271303"/>
<dbReference type="SUPFAM" id="SSF57262">
    <property type="entry name" value="Leech antihemostatic proteins"/>
    <property type="match status" value="1"/>
</dbReference>
<feature type="transmembrane region" description="Helical" evidence="3">
    <location>
        <begin position="408"/>
        <end position="431"/>
    </location>
</feature>
<evidence type="ECO:0000256" key="1">
    <source>
        <dbReference type="ARBA" id="ARBA00022729"/>
    </source>
</evidence>
<organism evidence="6 7">
    <name type="scientific">Fopius arisanus</name>
    <dbReference type="NCBI Taxonomy" id="64838"/>
    <lineage>
        <taxon>Eukaryota</taxon>
        <taxon>Metazoa</taxon>
        <taxon>Ecdysozoa</taxon>
        <taxon>Arthropoda</taxon>
        <taxon>Hexapoda</taxon>
        <taxon>Insecta</taxon>
        <taxon>Pterygota</taxon>
        <taxon>Neoptera</taxon>
        <taxon>Endopterygota</taxon>
        <taxon>Hymenoptera</taxon>
        <taxon>Apocrita</taxon>
        <taxon>Ichneumonoidea</taxon>
        <taxon>Braconidae</taxon>
        <taxon>Opiinae</taxon>
        <taxon>Fopius</taxon>
    </lineage>
</organism>
<keyword evidence="3" id="KW-0472">Membrane</keyword>
<dbReference type="Proteomes" id="UP000694866">
    <property type="component" value="Unplaced"/>
</dbReference>
<evidence type="ECO:0000259" key="5">
    <source>
        <dbReference type="PROSITE" id="PS51252"/>
    </source>
</evidence>
<dbReference type="RefSeq" id="XP_011311071.1">
    <property type="nucleotide sequence ID" value="XM_011312769.1"/>
</dbReference>
<dbReference type="SUPFAM" id="SSF57603">
    <property type="entry name" value="FnI-like domain"/>
    <property type="match status" value="1"/>
</dbReference>
<keyword evidence="6" id="KW-1185">Reference proteome</keyword>
<keyword evidence="1" id="KW-0732">Signal</keyword>
<evidence type="ECO:0000313" key="7">
    <source>
        <dbReference type="RefSeq" id="XP_011311071.1"/>
    </source>
</evidence>
<dbReference type="Gene3D" id="2.10.22.10">
    <property type="entry name" value="Antistasin, domain 1"/>
    <property type="match status" value="2"/>
</dbReference>
<keyword evidence="3" id="KW-0812">Transmembrane</keyword>
<sequence length="473" mass="51035">MHTAFCSVCLSDVEEKKIAGVHGILCPEDSVPTENGECRCISSCPPNKCTQGERPIQVRAASPDTPGSCCPIYNCIPSEPLSWDDADDSHLLKGCVDHSGIPRAIGDRWDQNPCVNCTCEESNEGGSVSCYATMCKSCQNPVPTLPGECCPRCHDSRNDTISKSNTSTTVPFVVPISECKSLENCQLPCHLGAEDDDGCPICQCPEATQTTTGPDPTDKICPELPHCGLNCVLVKDQGGCPVCACEDSIESDVSVIPANVPPPNQGEDDGGIVCPELKCDLHCERGLIMDQNDCTVCQCKPHATGCPTISGCRKKCPYGYKFNRRGCLTCRCRSTCTDHQNETHPEGSAWQPDVCTSCTCDTLGRLICKETVCSIACSNPLPPKLGTCCPVCPISENPNSEPQVSRSWGIIPITLIAVLTLLVVLLMIYVIRGRFRGRLSPSTTIYSSYPAQYYKCVPAYDTPVHRSEKVVPL</sequence>
<proteinExistence type="predicted"/>
<dbReference type="InterPro" id="IPR004094">
    <property type="entry name" value="Antistasin-like"/>
</dbReference>
<dbReference type="GO" id="GO:0004867">
    <property type="term" value="F:serine-type endopeptidase inhibitor activity"/>
    <property type="evidence" value="ECO:0007669"/>
    <property type="project" value="InterPro"/>
</dbReference>
<gene>
    <name evidence="7" type="primary">LOC105271303</name>
</gene>
<protein>
    <submittedName>
        <fullName evidence="7">Cysteine-rich motor neuron 1 protein</fullName>
    </submittedName>
</protein>
<dbReference type="Pfam" id="PF02822">
    <property type="entry name" value="Antistasin"/>
    <property type="match status" value="2"/>
</dbReference>
<dbReference type="PROSITE" id="PS01208">
    <property type="entry name" value="VWFC_1"/>
    <property type="match status" value="2"/>
</dbReference>
<dbReference type="PANTHER" id="PTHR46439">
    <property type="entry name" value="CYSTEINE-RICH MOTOR NEURON 1 PROTEIN"/>
    <property type="match status" value="1"/>
</dbReference>
<keyword evidence="3" id="KW-1133">Transmembrane helix</keyword>
<dbReference type="AlphaFoldDB" id="A0A9R1U8J4"/>
<dbReference type="InterPro" id="IPR052624">
    <property type="entry name" value="CRIM1"/>
</dbReference>
<feature type="domain" description="VWFC" evidence="4">
    <location>
        <begin position="93"/>
        <end position="154"/>
    </location>
</feature>
<name>A0A9R1U8J4_9HYME</name>
<evidence type="ECO:0000256" key="3">
    <source>
        <dbReference type="SAM" id="Phobius"/>
    </source>
</evidence>
<dbReference type="InterPro" id="IPR011061">
    <property type="entry name" value="Hirudin/antistatin"/>
</dbReference>
<dbReference type="GO" id="GO:0005886">
    <property type="term" value="C:plasma membrane"/>
    <property type="evidence" value="ECO:0007669"/>
    <property type="project" value="TreeGrafter"/>
</dbReference>
<dbReference type="SMART" id="SM00214">
    <property type="entry name" value="VWC"/>
    <property type="match status" value="2"/>
</dbReference>
<feature type="domain" description="VWFC" evidence="4">
    <location>
        <begin position="334"/>
        <end position="393"/>
    </location>
</feature>
<keyword evidence="2" id="KW-0677">Repeat</keyword>
<reference evidence="7" key="1">
    <citation type="submission" date="2025-08" db="UniProtKB">
        <authorList>
            <consortium name="RefSeq"/>
        </authorList>
    </citation>
    <scope>IDENTIFICATION</scope>
    <source>
        <strain evidence="7">USDA-PBARC FA_bdor</strain>
        <tissue evidence="7">Whole organism</tissue>
    </source>
</reference>
<dbReference type="PROSITE" id="PS51252">
    <property type="entry name" value="ANTISTASIN"/>
    <property type="match status" value="1"/>
</dbReference>
<dbReference type="PROSITE" id="PS50184">
    <property type="entry name" value="VWFC_2"/>
    <property type="match status" value="2"/>
</dbReference>
<accession>A0A9R1U8J4</accession>
<dbReference type="Gene3D" id="6.20.200.20">
    <property type="match status" value="1"/>
</dbReference>